<accession>A0A4S8M9S2</accession>
<dbReference type="InterPro" id="IPR036599">
    <property type="entry name" value="DNA_ligase_N_sf"/>
</dbReference>
<dbReference type="GO" id="GO:0032807">
    <property type="term" value="C:DNA ligase IV complex"/>
    <property type="evidence" value="ECO:0007669"/>
    <property type="project" value="TreeGrafter"/>
</dbReference>
<name>A0A4S8M9S2_DENBC</name>
<feature type="non-terminal residue" evidence="7">
    <location>
        <position position="1"/>
    </location>
</feature>
<dbReference type="PANTHER" id="PTHR45997:SF1">
    <property type="entry name" value="DNA LIGASE 4"/>
    <property type="match status" value="1"/>
</dbReference>
<feature type="non-terminal residue" evidence="7">
    <location>
        <position position="681"/>
    </location>
</feature>
<organism evidence="7 8">
    <name type="scientific">Dendrothele bispora (strain CBS 962.96)</name>
    <dbReference type="NCBI Taxonomy" id="1314807"/>
    <lineage>
        <taxon>Eukaryota</taxon>
        <taxon>Fungi</taxon>
        <taxon>Dikarya</taxon>
        <taxon>Basidiomycota</taxon>
        <taxon>Agaricomycotina</taxon>
        <taxon>Agaricomycetes</taxon>
        <taxon>Agaricomycetidae</taxon>
        <taxon>Agaricales</taxon>
        <taxon>Agaricales incertae sedis</taxon>
        <taxon>Dendrothele</taxon>
    </lineage>
</organism>
<evidence type="ECO:0000313" key="7">
    <source>
        <dbReference type="EMBL" id="THU99167.1"/>
    </source>
</evidence>
<evidence type="ECO:0000256" key="5">
    <source>
        <dbReference type="ARBA" id="ARBA00023242"/>
    </source>
</evidence>
<protein>
    <submittedName>
        <fullName evidence="7">DNA ligase/mRNA capping enzyme</fullName>
    </submittedName>
</protein>
<dbReference type="InterPro" id="IPR029710">
    <property type="entry name" value="LIG4"/>
</dbReference>
<sequence length="681" mass="77664">LEVFRNWKEALYAKFSPLPPGTTRIIFRLLFPEADTRRRYHMQETGLSLEIMKCFGVNDARLTNWSKDGHSGCLGQEVKNVLEDTLSDSDGWVCNLSLQDVDELLDELASLSPWSHSSLDTRHSHQRKRRSRQEILKSLYRPLAPLDAAVVTQIILKDLDGLLYPIDSEQSTTEALKSYNSLSLYKLNKEDAMKVWDPENRMLKTYSVRNSLDDASTAFESGTWLHTPKVGSFLGMPKSCKARSPSNALKILGSSDLVYAETKYDGERAQIHVELVDGTDPRLTIFSKSQRDSTLDRIALHPIIIRCLGLNSSKTKFKKNIILDAEMVAFDGLHIDEYWRIHGLIQATASGIRRKHEQKSSCYNLRVNSAERYRNSSNTKHLGLVFFDVMYMDGSSLLSVPYWKRRILLEDLITPDPGTVLLSARWALNLDEYMTQTSESQKRYIKDPVLTSLCNVFVERTILHFEEGLILKAACSSYNDPRSPWVKLKRDYIPGFGDTIDLVLLGVGWDKERGEKLGGTVESFVFLLKLSHEKSGAFLPHFHIYCTSTYVDTNGDARESLETLNFTLKSDGLIPFEPANMKLPYTFSICHTLPLPTALLAEPLVIEVLGDRFTKTSEHEPYQPRHPRILKWFRPSDRSWRESVKREDLDDLVANVLGLDYINDDNEDEWANRLWGKPGSS</sequence>
<feature type="domain" description="ATP-dependent DNA ligase family profile" evidence="6">
    <location>
        <begin position="375"/>
        <end position="518"/>
    </location>
</feature>
<dbReference type="OrthoDB" id="7482721at2759"/>
<dbReference type="PROSITE" id="PS00697">
    <property type="entry name" value="DNA_LIGASE_A1"/>
    <property type="match status" value="1"/>
</dbReference>
<comment type="similarity">
    <text evidence="1">Belongs to the ATP-dependent DNA ligase family.</text>
</comment>
<proteinExistence type="inferred from homology"/>
<dbReference type="Gene3D" id="2.40.50.140">
    <property type="entry name" value="Nucleic acid-binding proteins"/>
    <property type="match status" value="1"/>
</dbReference>
<evidence type="ECO:0000313" key="8">
    <source>
        <dbReference type="Proteomes" id="UP000297245"/>
    </source>
</evidence>
<dbReference type="InterPro" id="IPR012308">
    <property type="entry name" value="DNA_ligase_ATP-dep_N"/>
</dbReference>
<keyword evidence="5" id="KW-0539">Nucleus</keyword>
<dbReference type="InterPro" id="IPR012340">
    <property type="entry name" value="NA-bd_OB-fold"/>
</dbReference>
<evidence type="ECO:0000256" key="1">
    <source>
        <dbReference type="ARBA" id="ARBA00007572"/>
    </source>
</evidence>
<dbReference type="InterPro" id="IPR016059">
    <property type="entry name" value="DNA_ligase_ATP-dep_CS"/>
</dbReference>
<dbReference type="SUPFAM" id="SSF56091">
    <property type="entry name" value="DNA ligase/mRNA capping enzyme, catalytic domain"/>
    <property type="match status" value="1"/>
</dbReference>
<evidence type="ECO:0000256" key="3">
    <source>
        <dbReference type="ARBA" id="ARBA00022741"/>
    </source>
</evidence>
<dbReference type="EMBL" id="ML179124">
    <property type="protein sequence ID" value="THU99167.1"/>
    <property type="molecule type" value="Genomic_DNA"/>
</dbReference>
<dbReference type="GO" id="GO:0006310">
    <property type="term" value="P:DNA recombination"/>
    <property type="evidence" value="ECO:0007669"/>
    <property type="project" value="InterPro"/>
</dbReference>
<keyword evidence="8" id="KW-1185">Reference proteome</keyword>
<evidence type="ECO:0000256" key="4">
    <source>
        <dbReference type="ARBA" id="ARBA00022840"/>
    </source>
</evidence>
<dbReference type="Gene3D" id="1.10.3260.10">
    <property type="entry name" value="DNA ligase, ATP-dependent, N-terminal domain"/>
    <property type="match status" value="1"/>
</dbReference>
<dbReference type="GO" id="GO:0005524">
    <property type="term" value="F:ATP binding"/>
    <property type="evidence" value="ECO:0007669"/>
    <property type="project" value="UniProtKB-KW"/>
</dbReference>
<dbReference type="AlphaFoldDB" id="A0A4S8M9S2"/>
<dbReference type="PANTHER" id="PTHR45997">
    <property type="entry name" value="DNA LIGASE 4"/>
    <property type="match status" value="1"/>
</dbReference>
<dbReference type="PROSITE" id="PS00333">
    <property type="entry name" value="DNA_LIGASE_A2"/>
    <property type="match status" value="1"/>
</dbReference>
<dbReference type="Pfam" id="PF04675">
    <property type="entry name" value="DNA_ligase_A_N"/>
    <property type="match status" value="1"/>
</dbReference>
<dbReference type="GO" id="GO:0006297">
    <property type="term" value="P:nucleotide-excision repair, DNA gap filling"/>
    <property type="evidence" value="ECO:0007669"/>
    <property type="project" value="TreeGrafter"/>
</dbReference>
<dbReference type="GO" id="GO:0006303">
    <property type="term" value="P:double-strand break repair via nonhomologous end joining"/>
    <property type="evidence" value="ECO:0007669"/>
    <property type="project" value="TreeGrafter"/>
</dbReference>
<evidence type="ECO:0000256" key="2">
    <source>
        <dbReference type="ARBA" id="ARBA00022598"/>
    </source>
</evidence>
<dbReference type="GO" id="GO:0003910">
    <property type="term" value="F:DNA ligase (ATP) activity"/>
    <property type="evidence" value="ECO:0007669"/>
    <property type="project" value="InterPro"/>
</dbReference>
<keyword evidence="4" id="KW-0067">ATP-binding</keyword>
<dbReference type="Pfam" id="PF01068">
    <property type="entry name" value="DNA_ligase_A_M"/>
    <property type="match status" value="1"/>
</dbReference>
<dbReference type="Proteomes" id="UP000297245">
    <property type="component" value="Unassembled WGS sequence"/>
</dbReference>
<dbReference type="InterPro" id="IPR012310">
    <property type="entry name" value="DNA_ligase_ATP-dep_cent"/>
</dbReference>
<dbReference type="PROSITE" id="PS50160">
    <property type="entry name" value="DNA_LIGASE_A3"/>
    <property type="match status" value="1"/>
</dbReference>
<keyword evidence="3" id="KW-0547">Nucleotide-binding</keyword>
<gene>
    <name evidence="7" type="ORF">K435DRAFT_623216</name>
</gene>
<reference evidence="7 8" key="1">
    <citation type="journal article" date="2019" name="Nat. Ecol. Evol.">
        <title>Megaphylogeny resolves global patterns of mushroom evolution.</title>
        <authorList>
            <person name="Varga T."/>
            <person name="Krizsan K."/>
            <person name="Foldi C."/>
            <person name="Dima B."/>
            <person name="Sanchez-Garcia M."/>
            <person name="Sanchez-Ramirez S."/>
            <person name="Szollosi G.J."/>
            <person name="Szarkandi J.G."/>
            <person name="Papp V."/>
            <person name="Albert L."/>
            <person name="Andreopoulos W."/>
            <person name="Angelini C."/>
            <person name="Antonin V."/>
            <person name="Barry K.W."/>
            <person name="Bougher N.L."/>
            <person name="Buchanan P."/>
            <person name="Buyck B."/>
            <person name="Bense V."/>
            <person name="Catcheside P."/>
            <person name="Chovatia M."/>
            <person name="Cooper J."/>
            <person name="Damon W."/>
            <person name="Desjardin D."/>
            <person name="Finy P."/>
            <person name="Geml J."/>
            <person name="Haridas S."/>
            <person name="Hughes K."/>
            <person name="Justo A."/>
            <person name="Karasinski D."/>
            <person name="Kautmanova I."/>
            <person name="Kiss B."/>
            <person name="Kocsube S."/>
            <person name="Kotiranta H."/>
            <person name="LaButti K.M."/>
            <person name="Lechner B.E."/>
            <person name="Liimatainen K."/>
            <person name="Lipzen A."/>
            <person name="Lukacs Z."/>
            <person name="Mihaltcheva S."/>
            <person name="Morgado L.N."/>
            <person name="Niskanen T."/>
            <person name="Noordeloos M.E."/>
            <person name="Ohm R.A."/>
            <person name="Ortiz-Santana B."/>
            <person name="Ovrebo C."/>
            <person name="Racz N."/>
            <person name="Riley R."/>
            <person name="Savchenko A."/>
            <person name="Shiryaev A."/>
            <person name="Soop K."/>
            <person name="Spirin V."/>
            <person name="Szebenyi C."/>
            <person name="Tomsovsky M."/>
            <person name="Tulloss R.E."/>
            <person name="Uehling J."/>
            <person name="Grigoriev I.V."/>
            <person name="Vagvolgyi C."/>
            <person name="Papp T."/>
            <person name="Martin F.M."/>
            <person name="Miettinen O."/>
            <person name="Hibbett D.S."/>
            <person name="Nagy L.G."/>
        </authorList>
    </citation>
    <scope>NUCLEOTIDE SEQUENCE [LARGE SCALE GENOMIC DNA]</scope>
    <source>
        <strain evidence="7 8">CBS 962.96</strain>
    </source>
</reference>
<evidence type="ECO:0000259" key="6">
    <source>
        <dbReference type="PROSITE" id="PS50160"/>
    </source>
</evidence>
<keyword evidence="2 7" id="KW-0436">Ligase</keyword>
<dbReference type="GO" id="GO:0003677">
    <property type="term" value="F:DNA binding"/>
    <property type="evidence" value="ECO:0007669"/>
    <property type="project" value="InterPro"/>
</dbReference>
<dbReference type="Gene3D" id="3.30.470.30">
    <property type="entry name" value="DNA ligase/mRNA capping enzyme"/>
    <property type="match status" value="1"/>
</dbReference>